<dbReference type="Gene3D" id="3.40.50.880">
    <property type="match status" value="1"/>
</dbReference>
<accession>A0A2Z3H8S4</accession>
<dbReference type="OrthoDB" id="9803764at2"/>
<dbReference type="GO" id="GO:0006355">
    <property type="term" value="P:regulation of DNA-templated transcription"/>
    <property type="evidence" value="ECO:0007669"/>
    <property type="project" value="TreeGrafter"/>
</dbReference>
<feature type="signal peptide" evidence="1">
    <location>
        <begin position="1"/>
        <end position="25"/>
    </location>
</feature>
<dbReference type="PANTHER" id="PTHR43130">
    <property type="entry name" value="ARAC-FAMILY TRANSCRIPTIONAL REGULATOR"/>
    <property type="match status" value="1"/>
</dbReference>
<dbReference type="InterPro" id="IPR052158">
    <property type="entry name" value="INH-QAR"/>
</dbReference>
<reference evidence="3 4" key="1">
    <citation type="submission" date="2018-01" db="EMBL/GenBank/DDBJ databases">
        <title>G. obscuriglobus.</title>
        <authorList>
            <person name="Franke J."/>
            <person name="Blomberg W."/>
            <person name="Selmecki A."/>
        </authorList>
    </citation>
    <scope>NUCLEOTIDE SEQUENCE [LARGE SCALE GENOMIC DNA]</scope>
    <source>
        <strain evidence="3 4">DSM 5831</strain>
    </source>
</reference>
<feature type="domain" description="DJ-1/PfpI" evidence="2">
    <location>
        <begin position="147"/>
        <end position="313"/>
    </location>
</feature>
<dbReference type="CDD" id="cd03139">
    <property type="entry name" value="GATase1_PfpI_2"/>
    <property type="match status" value="1"/>
</dbReference>
<dbReference type="AlphaFoldDB" id="A0A2Z3H8S4"/>
<organism evidence="3 4">
    <name type="scientific">Gemmata obscuriglobus</name>
    <dbReference type="NCBI Taxonomy" id="114"/>
    <lineage>
        <taxon>Bacteria</taxon>
        <taxon>Pseudomonadati</taxon>
        <taxon>Planctomycetota</taxon>
        <taxon>Planctomycetia</taxon>
        <taxon>Gemmatales</taxon>
        <taxon>Gemmataceae</taxon>
        <taxon>Gemmata</taxon>
    </lineage>
</organism>
<sequence length="337" mass="35975">MNGSRIVTASVLLVTGLIWSANSVAPGRAAATDPPAEVPAKVEGELALTGLDPVQLVQGKEVKGDEKLALVRKGLRYRFVTEAGRAAFEKEPEKFEIQNDGHCAVSPTAKGDPGIFAVHRGKIYVFFCEHCRAGFLKEPDAHTRPRKNVAVYVHDGVELLDFAGPGEVFAAAKSGRAFNVFTVAADAGPITSQGFLKVTPNYTFANCPKPDIVVLPGGNTGHALKDPRLVEWVKKAAADAEVTLSVCTGAFILGKAGLLDGKEATTHWASVERLEKEYTKVKVHANKRFVDNGKVVTAAGVSAGIDAALHVVEKLLGKEEAATTARYMEYRRDATGK</sequence>
<keyword evidence="4" id="KW-1185">Reference proteome</keyword>
<dbReference type="Proteomes" id="UP000245802">
    <property type="component" value="Chromosome"/>
</dbReference>
<evidence type="ECO:0000313" key="4">
    <source>
        <dbReference type="Proteomes" id="UP000245802"/>
    </source>
</evidence>
<dbReference type="EMBL" id="CP025958">
    <property type="protein sequence ID" value="AWM39996.1"/>
    <property type="molecule type" value="Genomic_DNA"/>
</dbReference>
<dbReference type="PANTHER" id="PTHR43130:SF3">
    <property type="entry name" value="HTH-TYPE TRANSCRIPTIONAL REGULATOR RV1931C"/>
    <property type="match status" value="1"/>
</dbReference>
<evidence type="ECO:0000259" key="2">
    <source>
        <dbReference type="Pfam" id="PF01965"/>
    </source>
</evidence>
<evidence type="ECO:0000313" key="3">
    <source>
        <dbReference type="EMBL" id="AWM39996.1"/>
    </source>
</evidence>
<dbReference type="KEGG" id="gog:C1280_25320"/>
<gene>
    <name evidence="3" type="ORF">C1280_25320</name>
</gene>
<proteinExistence type="predicted"/>
<evidence type="ECO:0000256" key="1">
    <source>
        <dbReference type="SAM" id="SignalP"/>
    </source>
</evidence>
<protein>
    <recommendedName>
        <fullName evidence="2">DJ-1/PfpI domain-containing protein</fullName>
    </recommendedName>
</protein>
<keyword evidence="1" id="KW-0732">Signal</keyword>
<dbReference type="RefSeq" id="WP_010034747.1">
    <property type="nucleotide sequence ID" value="NZ_CP025958.1"/>
</dbReference>
<dbReference type="SUPFAM" id="SSF52317">
    <property type="entry name" value="Class I glutamine amidotransferase-like"/>
    <property type="match status" value="1"/>
</dbReference>
<dbReference type="InterPro" id="IPR029062">
    <property type="entry name" value="Class_I_gatase-like"/>
</dbReference>
<dbReference type="Pfam" id="PF01965">
    <property type="entry name" value="DJ-1_PfpI"/>
    <property type="match status" value="1"/>
</dbReference>
<dbReference type="InterPro" id="IPR002818">
    <property type="entry name" value="DJ-1/PfpI"/>
</dbReference>
<feature type="chain" id="PRO_5016285034" description="DJ-1/PfpI domain-containing protein" evidence="1">
    <location>
        <begin position="26"/>
        <end position="337"/>
    </location>
</feature>
<name>A0A2Z3H8S4_9BACT</name>